<accession>A0A7J2TLM1</accession>
<evidence type="ECO:0000313" key="2">
    <source>
        <dbReference type="EMBL" id="HEH36064.1"/>
    </source>
</evidence>
<feature type="coiled-coil region" evidence="1">
    <location>
        <begin position="122"/>
        <end position="197"/>
    </location>
</feature>
<name>A0A7J2TLM1_ARCFL</name>
<comment type="caution">
    <text evidence="2">The sequence shown here is derived from an EMBL/GenBank/DDBJ whole genome shotgun (WGS) entry which is preliminary data.</text>
</comment>
<reference evidence="2" key="1">
    <citation type="journal article" date="2020" name="mSystems">
        <title>Genome- and Community-Level Interaction Insights into Carbon Utilization and Element Cycling Functions of Hydrothermarchaeota in Hydrothermal Sediment.</title>
        <authorList>
            <person name="Zhou Z."/>
            <person name="Liu Y."/>
            <person name="Xu W."/>
            <person name="Pan J."/>
            <person name="Luo Z.H."/>
            <person name="Li M."/>
        </authorList>
    </citation>
    <scope>NUCLEOTIDE SEQUENCE [LARGE SCALE GENOMIC DNA]</scope>
    <source>
        <strain evidence="2">SpSt-26</strain>
    </source>
</reference>
<sequence>MSEFALELVFGLAVLGIILALNLPKGKLKVSLRVPNLSFSRKEVEKKIEEIDRKLDEVVSSGVKERVVKLDDATQEIAKRFEVKEDILSEMQSGEVEKGEDNSEKRGEENFEKIPEISLPSLNELEKMEKEVKIEGDAVKDEKVEKVEFEESDKLLEDLAKEVEKREEEQIDLLRELKGQKFEIKELEKELSEVLERMKRLKA</sequence>
<keyword evidence="1" id="KW-0175">Coiled coil</keyword>
<protein>
    <submittedName>
        <fullName evidence="2">Uncharacterized protein</fullName>
    </submittedName>
</protein>
<organism evidence="2">
    <name type="scientific">Archaeoglobus fulgidus</name>
    <dbReference type="NCBI Taxonomy" id="2234"/>
    <lineage>
        <taxon>Archaea</taxon>
        <taxon>Methanobacteriati</taxon>
        <taxon>Methanobacteriota</taxon>
        <taxon>Archaeoglobi</taxon>
        <taxon>Archaeoglobales</taxon>
        <taxon>Archaeoglobaceae</taxon>
        <taxon>Archaeoglobus</taxon>
    </lineage>
</organism>
<evidence type="ECO:0000256" key="1">
    <source>
        <dbReference type="SAM" id="Coils"/>
    </source>
</evidence>
<gene>
    <name evidence="2" type="ORF">ENP88_08050</name>
</gene>
<dbReference type="EMBL" id="DSLA01000129">
    <property type="protein sequence ID" value="HEH36064.1"/>
    <property type="molecule type" value="Genomic_DNA"/>
</dbReference>
<proteinExistence type="predicted"/>
<dbReference type="AlphaFoldDB" id="A0A7J2TLM1"/>